<name>A0ABV7QCK7_9PSEU</name>
<evidence type="ECO:0000313" key="1">
    <source>
        <dbReference type="EMBL" id="MFC3511017.1"/>
    </source>
</evidence>
<gene>
    <name evidence="1" type="ORF">ACFORO_12645</name>
</gene>
<accession>A0ABV7QCK7</accession>
<dbReference type="Proteomes" id="UP001595764">
    <property type="component" value="Unassembled WGS sequence"/>
</dbReference>
<dbReference type="EMBL" id="JBHRWI010000016">
    <property type="protein sequence ID" value="MFC3511017.1"/>
    <property type="molecule type" value="Genomic_DNA"/>
</dbReference>
<sequence>MAAPCYITWNGATSALTGPLAGVATSATSGTVKTMLQIKPGASKIRIIEWGYSFESTPAAPVRMELIETGTVFATVTAATAVTAYNDVTGPASLTSLGTAATGYTATAEGTITATRLLAYQEETSTAFKQQFPLGREPEVNAASALRIRATPTSAASVNVTCYLIWEE</sequence>
<comment type="caution">
    <text evidence="1">The sequence shown here is derived from an EMBL/GenBank/DDBJ whole genome shotgun (WGS) entry which is preliminary data.</text>
</comment>
<organism evidence="1 2">
    <name type="scientific">Amycolatopsis halotolerans</name>
    <dbReference type="NCBI Taxonomy" id="330083"/>
    <lineage>
        <taxon>Bacteria</taxon>
        <taxon>Bacillati</taxon>
        <taxon>Actinomycetota</taxon>
        <taxon>Actinomycetes</taxon>
        <taxon>Pseudonocardiales</taxon>
        <taxon>Pseudonocardiaceae</taxon>
        <taxon>Amycolatopsis</taxon>
    </lineage>
</organism>
<protein>
    <submittedName>
        <fullName evidence="1">Uncharacterized protein</fullName>
    </submittedName>
</protein>
<dbReference type="RefSeq" id="WP_377869950.1">
    <property type="nucleotide sequence ID" value="NZ_JBHMAY010000017.1"/>
</dbReference>
<keyword evidence="2" id="KW-1185">Reference proteome</keyword>
<reference evidence="2" key="1">
    <citation type="journal article" date="2019" name="Int. J. Syst. Evol. Microbiol.">
        <title>The Global Catalogue of Microorganisms (GCM) 10K type strain sequencing project: providing services to taxonomists for standard genome sequencing and annotation.</title>
        <authorList>
            <consortium name="The Broad Institute Genomics Platform"/>
            <consortium name="The Broad Institute Genome Sequencing Center for Infectious Disease"/>
            <person name="Wu L."/>
            <person name="Ma J."/>
        </authorList>
    </citation>
    <scope>NUCLEOTIDE SEQUENCE [LARGE SCALE GENOMIC DNA]</scope>
    <source>
        <strain evidence="2">CGMCC 4.7682</strain>
    </source>
</reference>
<evidence type="ECO:0000313" key="2">
    <source>
        <dbReference type="Proteomes" id="UP001595764"/>
    </source>
</evidence>
<proteinExistence type="predicted"/>